<feature type="domain" description="Ketoreductase" evidence="4">
    <location>
        <begin position="6"/>
        <end position="181"/>
    </location>
</feature>
<dbReference type="STRING" id="1962155.B1813_05130"/>
<evidence type="ECO:0000259" key="4">
    <source>
        <dbReference type="SMART" id="SM00822"/>
    </source>
</evidence>
<dbReference type="PROSITE" id="PS00061">
    <property type="entry name" value="ADH_SHORT"/>
    <property type="match status" value="1"/>
</dbReference>
<reference evidence="5 6" key="1">
    <citation type="submission" date="2017-02" db="EMBL/GenBank/DDBJ databases">
        <title>Draft genome of Saccharomonospora sp. 154.</title>
        <authorList>
            <person name="Alonso-Carmona G.S."/>
            <person name="De La Haba R."/>
            <person name="Vera-Gargallo B."/>
            <person name="Sandoval-Trujillo A.H."/>
            <person name="Ramirez-Duran N."/>
            <person name="Ventosa A."/>
        </authorList>
    </citation>
    <scope>NUCLEOTIDE SEQUENCE [LARGE SCALE GENOMIC DNA]</scope>
    <source>
        <strain evidence="5 6">LRS4.154</strain>
    </source>
</reference>
<evidence type="ECO:0000313" key="6">
    <source>
        <dbReference type="Proteomes" id="UP000192591"/>
    </source>
</evidence>
<dbReference type="RefSeq" id="WP_081190821.1">
    <property type="nucleotide sequence ID" value="NZ_MWIH01000003.1"/>
</dbReference>
<dbReference type="InterPro" id="IPR020904">
    <property type="entry name" value="Sc_DH/Rdtase_CS"/>
</dbReference>
<dbReference type="Pfam" id="PF00106">
    <property type="entry name" value="adh_short"/>
    <property type="match status" value="1"/>
</dbReference>
<dbReference type="AlphaFoldDB" id="A0A1V9AA04"/>
<dbReference type="Proteomes" id="UP000192591">
    <property type="component" value="Unassembled WGS sequence"/>
</dbReference>
<gene>
    <name evidence="5" type="ORF">B1813_05130</name>
</gene>
<dbReference type="InterPro" id="IPR057326">
    <property type="entry name" value="KR_dom"/>
</dbReference>
<proteinExistence type="inferred from homology"/>
<comment type="similarity">
    <text evidence="1 3">Belongs to the short-chain dehydrogenases/reductases (SDR) family.</text>
</comment>
<accession>A0A1V9AA04</accession>
<dbReference type="SUPFAM" id="SSF51735">
    <property type="entry name" value="NAD(P)-binding Rossmann-fold domains"/>
    <property type="match status" value="1"/>
</dbReference>
<dbReference type="PANTHER" id="PTHR44196">
    <property type="entry name" value="DEHYDROGENASE/REDUCTASE SDR FAMILY MEMBER 7B"/>
    <property type="match status" value="1"/>
</dbReference>
<dbReference type="GO" id="GO:0016491">
    <property type="term" value="F:oxidoreductase activity"/>
    <property type="evidence" value="ECO:0007669"/>
    <property type="project" value="UniProtKB-KW"/>
</dbReference>
<evidence type="ECO:0000256" key="2">
    <source>
        <dbReference type="ARBA" id="ARBA00023002"/>
    </source>
</evidence>
<evidence type="ECO:0000256" key="1">
    <source>
        <dbReference type="ARBA" id="ARBA00006484"/>
    </source>
</evidence>
<dbReference type="PRINTS" id="PR00080">
    <property type="entry name" value="SDRFAMILY"/>
</dbReference>
<dbReference type="PRINTS" id="PR00081">
    <property type="entry name" value="GDHRDH"/>
</dbReference>
<dbReference type="EMBL" id="MWIH01000003">
    <property type="protein sequence ID" value="OQO93900.1"/>
    <property type="molecule type" value="Genomic_DNA"/>
</dbReference>
<keyword evidence="2" id="KW-0560">Oxidoreductase</keyword>
<dbReference type="PANTHER" id="PTHR44196:SF1">
    <property type="entry name" value="DEHYDROGENASE_REDUCTASE SDR FAMILY MEMBER 7B"/>
    <property type="match status" value="1"/>
</dbReference>
<dbReference type="Gene3D" id="3.40.50.720">
    <property type="entry name" value="NAD(P)-binding Rossmann-like Domain"/>
    <property type="match status" value="1"/>
</dbReference>
<sequence>MIAPGTRVLVTGGSSGIGAATAATFASRGCAVVVVGRDSGALTEVARRTGARPCRADLTEPDAVDAVLAEAGEVDVVVAAAGVGWAGRLADMPDRDIETLLRTNVLAPARLARAVLPDMARRGRGHLVFVSSIAGHLAVADEAVYSATKAAVNTLAGSLRHEARRHGVGVSIVVPGVVDTAFFTRRGTPYHRRTPRPVAAEVVAAAVVRAVEHRRAEVFVPRWLRLPARLRGLAPGLTDAAQRRFG</sequence>
<organism evidence="5 6">
    <name type="scientific">Saccharomonospora piscinae</name>
    <dbReference type="NCBI Taxonomy" id="687388"/>
    <lineage>
        <taxon>Bacteria</taxon>
        <taxon>Bacillati</taxon>
        <taxon>Actinomycetota</taxon>
        <taxon>Actinomycetes</taxon>
        <taxon>Pseudonocardiales</taxon>
        <taxon>Pseudonocardiaceae</taxon>
        <taxon>Saccharomonospora</taxon>
    </lineage>
</organism>
<name>A0A1V9AA04_SACPI</name>
<keyword evidence="6" id="KW-1185">Reference proteome</keyword>
<dbReference type="GO" id="GO:0016020">
    <property type="term" value="C:membrane"/>
    <property type="evidence" value="ECO:0007669"/>
    <property type="project" value="TreeGrafter"/>
</dbReference>
<dbReference type="InterPro" id="IPR002347">
    <property type="entry name" value="SDR_fam"/>
</dbReference>
<dbReference type="SMART" id="SM00822">
    <property type="entry name" value="PKS_KR"/>
    <property type="match status" value="1"/>
</dbReference>
<evidence type="ECO:0000256" key="3">
    <source>
        <dbReference type="RuleBase" id="RU000363"/>
    </source>
</evidence>
<protein>
    <submittedName>
        <fullName evidence="5">Short-chain dehydrogenase</fullName>
    </submittedName>
</protein>
<dbReference type="InterPro" id="IPR036291">
    <property type="entry name" value="NAD(P)-bd_dom_sf"/>
</dbReference>
<evidence type="ECO:0000313" key="5">
    <source>
        <dbReference type="EMBL" id="OQO93900.1"/>
    </source>
</evidence>
<comment type="caution">
    <text evidence="5">The sequence shown here is derived from an EMBL/GenBank/DDBJ whole genome shotgun (WGS) entry which is preliminary data.</text>
</comment>